<proteinExistence type="predicted"/>
<dbReference type="PANTHER" id="PTHR42069">
    <property type="entry name" value="HYPHAL ANASTAMOSIS-8 PROTEIN"/>
    <property type="match status" value="1"/>
</dbReference>
<evidence type="ECO:0000313" key="4">
    <source>
        <dbReference type="Proteomes" id="UP000283090"/>
    </source>
</evidence>
<feature type="transmembrane region" description="Helical" evidence="2">
    <location>
        <begin position="244"/>
        <end position="262"/>
    </location>
</feature>
<protein>
    <submittedName>
        <fullName evidence="3">Uncharacterized protein</fullName>
    </submittedName>
</protein>
<keyword evidence="2" id="KW-0812">Transmembrane</keyword>
<feature type="transmembrane region" description="Helical" evidence="2">
    <location>
        <begin position="143"/>
        <end position="168"/>
    </location>
</feature>
<evidence type="ECO:0000256" key="1">
    <source>
        <dbReference type="SAM" id="MobiDB-lite"/>
    </source>
</evidence>
<name>A0A437AC33_ARTFL</name>
<feature type="compositionally biased region" description="Polar residues" evidence="1">
    <location>
        <begin position="92"/>
        <end position="104"/>
    </location>
</feature>
<feature type="compositionally biased region" description="Low complexity" evidence="1">
    <location>
        <begin position="63"/>
        <end position="75"/>
    </location>
</feature>
<dbReference type="PANTHER" id="PTHR42069:SF1">
    <property type="entry name" value="MARVEL DOMAIN-CONTAINING PROTEIN"/>
    <property type="match status" value="1"/>
</dbReference>
<keyword evidence="2" id="KW-0472">Membrane</keyword>
<keyword evidence="2" id="KW-1133">Transmembrane helix</keyword>
<feature type="compositionally biased region" description="Basic and acidic residues" evidence="1">
    <location>
        <begin position="82"/>
        <end position="91"/>
    </location>
</feature>
<sequence length="378" mass="41443">MSHSTQYAPLESTTPYNTEPQYPPSTPPPLYSDHGLTPTPDSPSKSGAGGGYRPESMLYSKQESTSPYLSESSSTAALLPQSERDQTEKDTISASNYNNYNDIDTSYPPVGSGDARSRSLSPSPSRKEPKHYRGKRYLSSTRVLFACFNLFLSTASFIIIAIAIWGIYAQNKDKTRLAISDPNKPPKDLIRAFPKDIEPLPSNLIVSASALTMVFSLVAALAPCWRSNKKFHKKRFAKSEILEIILNIITAAVGGAAAYFAMATKTDMKNSLWGYTCEIAKESSPEPQRLVFTDINYKNACSNYNAAVYILIAFTGIAALMLGTFLINICLKKKKGEYRHDDSELCTGVCDCFGGFAGLIADCAIICECCFACCRLFD</sequence>
<evidence type="ECO:0000256" key="2">
    <source>
        <dbReference type="SAM" id="Phobius"/>
    </source>
</evidence>
<dbReference type="EMBL" id="SAEB01000003">
    <property type="protein sequence ID" value="RVD88762.1"/>
    <property type="molecule type" value="Genomic_DNA"/>
</dbReference>
<feature type="compositionally biased region" description="Pro residues" evidence="1">
    <location>
        <begin position="21"/>
        <end position="30"/>
    </location>
</feature>
<feature type="transmembrane region" description="Helical" evidence="2">
    <location>
        <begin position="306"/>
        <end position="331"/>
    </location>
</feature>
<evidence type="ECO:0000313" key="3">
    <source>
        <dbReference type="EMBL" id="RVD88762.1"/>
    </source>
</evidence>
<dbReference type="VEuPathDB" id="FungiDB:DFL_002936"/>
<dbReference type="Proteomes" id="UP000283090">
    <property type="component" value="Unassembled WGS sequence"/>
</dbReference>
<dbReference type="GeneID" id="93585247"/>
<gene>
    <name evidence="3" type="ORF">DFL_002936</name>
</gene>
<reference evidence="3 4" key="1">
    <citation type="submission" date="2019-01" db="EMBL/GenBank/DDBJ databases">
        <title>Intercellular communication is required for trap formation in the nematode-trapping fungus Duddingtonia flagrans.</title>
        <authorList>
            <person name="Youssar L."/>
            <person name="Wernet V."/>
            <person name="Hensel N."/>
            <person name="Hildebrandt H.-G."/>
            <person name="Fischer R."/>
        </authorList>
    </citation>
    <scope>NUCLEOTIDE SEQUENCE [LARGE SCALE GENOMIC DNA]</scope>
    <source>
        <strain evidence="3 4">CBS H-5679</strain>
    </source>
</reference>
<feature type="region of interest" description="Disordered" evidence="1">
    <location>
        <begin position="1"/>
        <end position="133"/>
    </location>
</feature>
<feature type="compositionally biased region" description="Polar residues" evidence="1">
    <location>
        <begin position="1"/>
        <end position="19"/>
    </location>
</feature>
<dbReference type="OrthoDB" id="5321327at2759"/>
<feature type="transmembrane region" description="Helical" evidence="2">
    <location>
        <begin position="204"/>
        <end position="224"/>
    </location>
</feature>
<dbReference type="AlphaFoldDB" id="A0A437AC33"/>
<organism evidence="3 4">
    <name type="scientific">Arthrobotrys flagrans</name>
    <name type="common">Nematode-trapping fungus</name>
    <name type="synonym">Trichothecium flagrans</name>
    <dbReference type="NCBI Taxonomy" id="97331"/>
    <lineage>
        <taxon>Eukaryota</taxon>
        <taxon>Fungi</taxon>
        <taxon>Dikarya</taxon>
        <taxon>Ascomycota</taxon>
        <taxon>Pezizomycotina</taxon>
        <taxon>Orbiliomycetes</taxon>
        <taxon>Orbiliales</taxon>
        <taxon>Orbiliaceae</taxon>
        <taxon>Arthrobotrys</taxon>
    </lineage>
</organism>
<dbReference type="RefSeq" id="XP_067494306.1">
    <property type="nucleotide sequence ID" value="XM_067631795.1"/>
</dbReference>
<comment type="caution">
    <text evidence="3">The sequence shown here is derived from an EMBL/GenBank/DDBJ whole genome shotgun (WGS) entry which is preliminary data.</text>
</comment>
<keyword evidence="4" id="KW-1185">Reference proteome</keyword>
<accession>A0A437AC33</accession>